<evidence type="ECO:0000259" key="12">
    <source>
        <dbReference type="Pfam" id="PF02449"/>
    </source>
</evidence>
<keyword evidence="4 11" id="KW-0479">Metal-binding</keyword>
<dbReference type="CDD" id="cd03143">
    <property type="entry name" value="A4_beta-galactosidase_middle_domain"/>
    <property type="match status" value="1"/>
</dbReference>
<gene>
    <name evidence="15" type="ORF">DLM46_09465</name>
</gene>
<dbReference type="RefSeq" id="WP_115100504.1">
    <property type="nucleotide sequence ID" value="NZ_QHKS01000005.1"/>
</dbReference>
<dbReference type="GO" id="GO:0009341">
    <property type="term" value="C:beta-galactosidase complex"/>
    <property type="evidence" value="ECO:0007669"/>
    <property type="project" value="InterPro"/>
</dbReference>
<dbReference type="PIRSF" id="PIRSF001084">
    <property type="entry name" value="B-galactosidase"/>
    <property type="match status" value="1"/>
</dbReference>
<dbReference type="Pfam" id="PF08532">
    <property type="entry name" value="Glyco_hydro_42M"/>
    <property type="match status" value="1"/>
</dbReference>
<reference evidence="16" key="1">
    <citation type="submission" date="2018-05" db="EMBL/GenBank/DDBJ databases">
        <authorList>
            <person name="Feng T."/>
        </authorList>
    </citation>
    <scope>NUCLEOTIDE SEQUENCE [LARGE SCALE GENOMIC DNA]</scope>
    <source>
        <strain evidence="16">S27</strain>
    </source>
</reference>
<dbReference type="PANTHER" id="PTHR36447:SF2">
    <property type="entry name" value="BETA-GALACTOSIDASE YESZ"/>
    <property type="match status" value="1"/>
</dbReference>
<dbReference type="InterPro" id="IPR013738">
    <property type="entry name" value="Beta_galactosidase_Trimer"/>
</dbReference>
<feature type="binding site" evidence="11">
    <location>
        <position position="153"/>
    </location>
    <ligand>
        <name>Zn(2+)</name>
        <dbReference type="ChEBI" id="CHEBI:29105"/>
    </ligand>
</feature>
<feature type="binding site" evidence="11">
    <location>
        <position position="148"/>
    </location>
    <ligand>
        <name>Zn(2+)</name>
        <dbReference type="ChEBI" id="CHEBI:29105"/>
    </ligand>
</feature>
<name>A0A370NBZ4_9BURK</name>
<evidence type="ECO:0000256" key="9">
    <source>
        <dbReference type="PIRSR" id="PIRSR001084-1"/>
    </source>
</evidence>
<dbReference type="InterPro" id="IPR003476">
    <property type="entry name" value="Glyco_hydro_42"/>
</dbReference>
<sequence length="669" mass="75393">MNVGVDYYPEHWDVSLWEQDARQMQEAGITLVRLAEFAWSRLEPTEGNFDFEWLDQAIAVLARHGIEVVIGTPTATPPVWLTHHYPDVLPVDNKGNAMFAGVRLHRCYNSPSLRKFGKRIIEQITRRYAAHPAVIGWQTDNELAANDCHCENCTRLFRGWLQKKYESLETLNHAWGTVVWSGEYSDWEQVNTPLGGSPHLNPSFLLDFRRFSSNAVADFNRFQAALIRENSPGKFVTHNLWGYPVTADYYDMFDSMDFASVDYYPATDFLDDSKSKMYHGALTLDLARGVKRQNFWVMEQLSGTPGCWYPMSRTPFPGMIRAYAWQSVSRGADTIVQFRWRSARIGAEQFWHGLLDHHGQPGRRFDEFVQFSREARKLAPLLEGTTLKHDVAMLFSHEQLNAFQIQPQADGFDYLGNFKRFHSAFLRMGVGVDVINWREDFHGYKLVVAPMLYLIDDAIAGKLKGYVENGGTLVLTTRSGVKNMDNVCLPDRLPNLLTDLAGVYVDEYDPVGKDVQTLILATGEELASSQWCDILTPLTAETVATYASEYFAGEAAVTRNAFGHGAVYYIGTVLDERASQVLMKRIAGVAGIDFELELPDGVEVSIRSSEERRLVFVLNLSREPKEVPLPARNYVSALSDRRIPGESIKLGPGGVEILVEVNSTVTASA</sequence>
<dbReference type="SUPFAM" id="SSF52317">
    <property type="entry name" value="Class I glutamine amidotransferase-like"/>
    <property type="match status" value="1"/>
</dbReference>
<evidence type="ECO:0000256" key="2">
    <source>
        <dbReference type="ARBA" id="ARBA00005940"/>
    </source>
</evidence>
<evidence type="ECO:0000256" key="3">
    <source>
        <dbReference type="ARBA" id="ARBA00012756"/>
    </source>
</evidence>
<dbReference type="AlphaFoldDB" id="A0A370NBZ4"/>
<feature type="domain" description="Beta-galactosidase trimerisation" evidence="13">
    <location>
        <begin position="390"/>
        <end position="592"/>
    </location>
</feature>
<keyword evidence="6 11" id="KW-0862">Zinc</keyword>
<dbReference type="EC" id="3.2.1.23" evidence="3 8"/>
<comment type="caution">
    <text evidence="15">The sequence shown here is derived from an EMBL/GenBank/DDBJ whole genome shotgun (WGS) entry which is preliminary data.</text>
</comment>
<dbReference type="InterPro" id="IPR013739">
    <property type="entry name" value="Beta_galactosidase_C"/>
</dbReference>
<dbReference type="InterPro" id="IPR029062">
    <property type="entry name" value="Class_I_gatase-like"/>
</dbReference>
<dbReference type="Pfam" id="PF08533">
    <property type="entry name" value="Glyco_hydro_42C"/>
    <property type="match status" value="1"/>
</dbReference>
<feature type="domain" description="Glycoside hydrolase family 42 N-terminal" evidence="12">
    <location>
        <begin position="6"/>
        <end position="377"/>
    </location>
</feature>
<dbReference type="InterPro" id="IPR013529">
    <property type="entry name" value="Glyco_hydro_42_N"/>
</dbReference>
<evidence type="ECO:0000256" key="11">
    <source>
        <dbReference type="PIRSR" id="PIRSR001084-3"/>
    </source>
</evidence>
<keyword evidence="5 8" id="KW-0378">Hydrolase</keyword>
<evidence type="ECO:0000256" key="6">
    <source>
        <dbReference type="ARBA" id="ARBA00022833"/>
    </source>
</evidence>
<evidence type="ECO:0000256" key="5">
    <source>
        <dbReference type="ARBA" id="ARBA00022801"/>
    </source>
</evidence>
<evidence type="ECO:0000256" key="1">
    <source>
        <dbReference type="ARBA" id="ARBA00001412"/>
    </source>
</evidence>
<evidence type="ECO:0000256" key="4">
    <source>
        <dbReference type="ARBA" id="ARBA00022723"/>
    </source>
</evidence>
<feature type="binding site" evidence="11">
    <location>
        <position position="107"/>
    </location>
    <ligand>
        <name>Zn(2+)</name>
        <dbReference type="ChEBI" id="CHEBI:29105"/>
    </ligand>
</feature>
<evidence type="ECO:0000256" key="7">
    <source>
        <dbReference type="ARBA" id="ARBA00023295"/>
    </source>
</evidence>
<feature type="binding site" evidence="10">
    <location>
        <position position="308"/>
    </location>
    <ligand>
        <name>substrate</name>
    </ligand>
</feature>
<evidence type="ECO:0000313" key="16">
    <source>
        <dbReference type="Proteomes" id="UP000254875"/>
    </source>
</evidence>
<dbReference type="InterPro" id="IPR013780">
    <property type="entry name" value="Glyco_hydro_b"/>
</dbReference>
<protein>
    <recommendedName>
        <fullName evidence="3 8">Beta-galactosidase</fullName>
        <shortName evidence="8">Beta-gal</shortName>
        <ecNumber evidence="3 8">3.2.1.23</ecNumber>
    </recommendedName>
</protein>
<dbReference type="Gene3D" id="3.40.50.880">
    <property type="match status" value="1"/>
</dbReference>
<dbReference type="PANTHER" id="PTHR36447">
    <property type="entry name" value="BETA-GALACTOSIDASE GANA"/>
    <property type="match status" value="1"/>
</dbReference>
<dbReference type="GO" id="GO:0004565">
    <property type="term" value="F:beta-galactosidase activity"/>
    <property type="evidence" value="ECO:0007669"/>
    <property type="project" value="UniProtKB-EC"/>
</dbReference>
<evidence type="ECO:0000313" key="15">
    <source>
        <dbReference type="EMBL" id="RDK03110.1"/>
    </source>
</evidence>
<proteinExistence type="inferred from homology"/>
<evidence type="ECO:0000256" key="8">
    <source>
        <dbReference type="PIRNR" id="PIRNR001084"/>
    </source>
</evidence>
<dbReference type="GO" id="GO:0006012">
    <property type="term" value="P:galactose metabolic process"/>
    <property type="evidence" value="ECO:0007669"/>
    <property type="project" value="InterPro"/>
</dbReference>
<dbReference type="SUPFAM" id="SSF51445">
    <property type="entry name" value="(Trans)glycosidases"/>
    <property type="match status" value="1"/>
</dbReference>
<dbReference type="OrthoDB" id="9800974at2"/>
<feature type="binding site" evidence="11">
    <location>
        <position position="150"/>
    </location>
    <ligand>
        <name>Zn(2+)</name>
        <dbReference type="ChEBI" id="CHEBI:29105"/>
    </ligand>
</feature>
<dbReference type="Proteomes" id="UP000254875">
    <property type="component" value="Unassembled WGS sequence"/>
</dbReference>
<feature type="active site" description="Proton donor" evidence="9">
    <location>
        <position position="142"/>
    </location>
</feature>
<feature type="active site" description="Nucleophile" evidence="9">
    <location>
        <position position="299"/>
    </location>
</feature>
<evidence type="ECO:0000256" key="10">
    <source>
        <dbReference type="PIRSR" id="PIRSR001084-2"/>
    </source>
</evidence>
<keyword evidence="7 8" id="KW-0326">Glycosidase</keyword>
<evidence type="ECO:0000259" key="13">
    <source>
        <dbReference type="Pfam" id="PF08532"/>
    </source>
</evidence>
<dbReference type="EMBL" id="QHKS01000005">
    <property type="protein sequence ID" value="RDK03110.1"/>
    <property type="molecule type" value="Genomic_DNA"/>
</dbReference>
<feature type="domain" description="Beta-galactosidase C-terminal" evidence="14">
    <location>
        <begin position="601"/>
        <end position="659"/>
    </location>
</feature>
<dbReference type="Gene3D" id="2.60.40.1180">
    <property type="entry name" value="Golgi alpha-mannosidase II"/>
    <property type="match status" value="1"/>
</dbReference>
<feature type="binding site" evidence="10">
    <location>
        <position position="141"/>
    </location>
    <ligand>
        <name>substrate</name>
    </ligand>
</feature>
<dbReference type="Pfam" id="PF02449">
    <property type="entry name" value="Glyco_hydro_42"/>
    <property type="match status" value="1"/>
</dbReference>
<comment type="similarity">
    <text evidence="2 8">Belongs to the glycosyl hydrolase 42 family.</text>
</comment>
<dbReference type="GO" id="GO:0046872">
    <property type="term" value="F:metal ion binding"/>
    <property type="evidence" value="ECO:0007669"/>
    <property type="project" value="UniProtKB-KW"/>
</dbReference>
<dbReference type="InterPro" id="IPR017853">
    <property type="entry name" value="GH"/>
</dbReference>
<organism evidence="15 16">
    <name type="scientific">Paraburkholderia lacunae</name>
    <dbReference type="NCBI Taxonomy" id="2211104"/>
    <lineage>
        <taxon>Bacteria</taxon>
        <taxon>Pseudomonadati</taxon>
        <taxon>Pseudomonadota</taxon>
        <taxon>Betaproteobacteria</taxon>
        <taxon>Burkholderiales</taxon>
        <taxon>Burkholderiaceae</taxon>
        <taxon>Paraburkholderia</taxon>
    </lineage>
</organism>
<accession>A0A370NBZ4</accession>
<feature type="binding site" evidence="10">
    <location>
        <position position="103"/>
    </location>
    <ligand>
        <name>substrate</name>
    </ligand>
</feature>
<keyword evidence="16" id="KW-1185">Reference proteome</keyword>
<evidence type="ECO:0000259" key="14">
    <source>
        <dbReference type="Pfam" id="PF08533"/>
    </source>
</evidence>
<dbReference type="Gene3D" id="3.20.20.80">
    <property type="entry name" value="Glycosidases"/>
    <property type="match status" value="1"/>
</dbReference>
<comment type="catalytic activity">
    <reaction evidence="1 8">
        <text>Hydrolysis of terminal non-reducing beta-D-galactose residues in beta-D-galactosides.</text>
        <dbReference type="EC" id="3.2.1.23"/>
    </reaction>
</comment>